<dbReference type="Proteomes" id="UP000244224">
    <property type="component" value="Unassembled WGS sequence"/>
</dbReference>
<dbReference type="InterPro" id="IPR023828">
    <property type="entry name" value="Peptidase_S8_Ser-AS"/>
</dbReference>
<evidence type="ECO:0000256" key="2">
    <source>
        <dbReference type="ARBA" id="ARBA00022801"/>
    </source>
</evidence>
<keyword evidence="5" id="KW-0732">Signal</keyword>
<dbReference type="GO" id="GO:0006508">
    <property type="term" value="P:proteolysis"/>
    <property type="evidence" value="ECO:0007669"/>
    <property type="project" value="UniProtKB-KW"/>
</dbReference>
<sequence length="304" mass="31762">MTFRKIAALAAALTAWTGFAQAQDLTFGTLSTPPVQSWMSADIGAAWSQGYRGKGATVTVIDDFTSSSYLVGRLSGGWTVGTHGTMTYLQSSLVAPEAAFRIRDFSNTRSVALAKGFNVINLSYGMFAEAGYDVGNIWWGAREGSVINHARTGNALVVKAAGNDGIALGTATIFGDQDYLSSALIGTRSAIFVGALERNGSVDAPAALASYSNTAGSDVRVQNQFLTVGVDTATMNLAGTSFAAPIISGYGAILHSKFRTATPTQIANRLLDTARTDTVINYDPSVYGRGEASLSRALAPASIN</sequence>
<proteinExistence type="inferred from homology"/>
<comment type="caution">
    <text evidence="7">The sequence shown here is derived from an EMBL/GenBank/DDBJ whole genome shotgun (WGS) entry which is preliminary data.</text>
</comment>
<dbReference type="GO" id="GO:0004252">
    <property type="term" value="F:serine-type endopeptidase activity"/>
    <property type="evidence" value="ECO:0007669"/>
    <property type="project" value="InterPro"/>
</dbReference>
<dbReference type="PROSITE" id="PS51892">
    <property type="entry name" value="SUBTILASE"/>
    <property type="match status" value="1"/>
</dbReference>
<evidence type="ECO:0000256" key="1">
    <source>
        <dbReference type="ARBA" id="ARBA00022670"/>
    </source>
</evidence>
<comment type="similarity">
    <text evidence="4">Belongs to the peptidase S8 family.</text>
</comment>
<feature type="chain" id="PRO_5015561765" evidence="5">
    <location>
        <begin position="23"/>
        <end position="304"/>
    </location>
</feature>
<gene>
    <name evidence="7" type="ORF">C8N34_102321</name>
</gene>
<reference evidence="7 8" key="1">
    <citation type="submission" date="2018-04" db="EMBL/GenBank/DDBJ databases">
        <title>Genomic Encyclopedia of Archaeal and Bacterial Type Strains, Phase II (KMG-II): from individual species to whole genera.</title>
        <authorList>
            <person name="Goeker M."/>
        </authorList>
    </citation>
    <scope>NUCLEOTIDE SEQUENCE [LARGE SCALE GENOMIC DNA]</scope>
    <source>
        <strain evidence="7 8">DSM 21823</strain>
    </source>
</reference>
<dbReference type="Pfam" id="PF00082">
    <property type="entry name" value="Peptidase_S8"/>
    <property type="match status" value="1"/>
</dbReference>
<evidence type="ECO:0000313" key="8">
    <source>
        <dbReference type="Proteomes" id="UP000244224"/>
    </source>
</evidence>
<dbReference type="PROSITE" id="PS00138">
    <property type="entry name" value="SUBTILASE_SER"/>
    <property type="match status" value="1"/>
</dbReference>
<accession>A0A2T6B8Y0</accession>
<dbReference type="SUPFAM" id="SSF52743">
    <property type="entry name" value="Subtilisin-like"/>
    <property type="match status" value="1"/>
</dbReference>
<name>A0A2T6B8Y0_9RHOB</name>
<protein>
    <submittedName>
        <fullName evidence="7">Subtilase family protein</fullName>
    </submittedName>
</protein>
<keyword evidence="2" id="KW-0378">Hydrolase</keyword>
<dbReference type="InterPro" id="IPR036852">
    <property type="entry name" value="Peptidase_S8/S53_dom_sf"/>
</dbReference>
<evidence type="ECO:0000259" key="6">
    <source>
        <dbReference type="Pfam" id="PF00082"/>
    </source>
</evidence>
<keyword evidence="8" id="KW-1185">Reference proteome</keyword>
<comment type="caution">
    <text evidence="4">Lacks conserved residue(s) required for the propagation of feature annotation.</text>
</comment>
<dbReference type="AlphaFoldDB" id="A0A2T6B8Y0"/>
<keyword evidence="3" id="KW-0720">Serine protease</keyword>
<evidence type="ECO:0000313" key="7">
    <source>
        <dbReference type="EMBL" id="PTX52541.1"/>
    </source>
</evidence>
<evidence type="ECO:0000256" key="3">
    <source>
        <dbReference type="ARBA" id="ARBA00022825"/>
    </source>
</evidence>
<dbReference type="EMBL" id="QBKP01000002">
    <property type="protein sequence ID" value="PTX52541.1"/>
    <property type="molecule type" value="Genomic_DNA"/>
</dbReference>
<feature type="domain" description="Peptidase S8/S53" evidence="6">
    <location>
        <begin position="112"/>
        <end position="288"/>
    </location>
</feature>
<feature type="signal peptide" evidence="5">
    <location>
        <begin position="1"/>
        <end position="22"/>
    </location>
</feature>
<organism evidence="7 8">
    <name type="scientific">Gemmobacter caeni</name>
    <dbReference type="NCBI Taxonomy" id="589035"/>
    <lineage>
        <taxon>Bacteria</taxon>
        <taxon>Pseudomonadati</taxon>
        <taxon>Pseudomonadota</taxon>
        <taxon>Alphaproteobacteria</taxon>
        <taxon>Rhodobacterales</taxon>
        <taxon>Paracoccaceae</taxon>
        <taxon>Gemmobacter</taxon>
    </lineage>
</organism>
<evidence type="ECO:0000256" key="4">
    <source>
        <dbReference type="PROSITE-ProRule" id="PRU01240"/>
    </source>
</evidence>
<dbReference type="InterPro" id="IPR000209">
    <property type="entry name" value="Peptidase_S8/S53_dom"/>
</dbReference>
<evidence type="ECO:0000256" key="5">
    <source>
        <dbReference type="SAM" id="SignalP"/>
    </source>
</evidence>
<dbReference type="Gene3D" id="3.40.50.200">
    <property type="entry name" value="Peptidase S8/S53 domain"/>
    <property type="match status" value="1"/>
</dbReference>
<dbReference type="RefSeq" id="WP_199750655.1">
    <property type="nucleotide sequence ID" value="NZ_QBKP01000002.1"/>
</dbReference>
<keyword evidence="1" id="KW-0645">Protease</keyword>